<sequence length="113" mass="11799">MPAWLSYLALLVAIIVEVIGTTLLGKSAHFTKLLPSLGAAVCYSLSIYLLAQALRAVPLAIAYASWGGLGIILTTVVSIVIFKQHPDTAALIGIALIVIGVIIVNGFSKMSAH</sequence>
<evidence type="ECO:0000256" key="3">
    <source>
        <dbReference type="ARBA" id="ARBA00022475"/>
    </source>
</evidence>
<comment type="similarity">
    <text evidence="7 8">Belongs to the drug/metabolite transporter (DMT) superfamily. Small multidrug resistance (SMR) (TC 2.A.7.1) family.</text>
</comment>
<evidence type="ECO:0000313" key="11">
    <source>
        <dbReference type="Proteomes" id="UP000059419"/>
    </source>
</evidence>
<feature type="transmembrane region" description="Helical" evidence="9">
    <location>
        <begin position="6"/>
        <end position="25"/>
    </location>
</feature>
<feature type="transmembrane region" description="Helical" evidence="9">
    <location>
        <begin position="60"/>
        <end position="82"/>
    </location>
</feature>
<reference evidence="11" key="1">
    <citation type="submission" date="2015-11" db="EMBL/GenBank/DDBJ databases">
        <authorList>
            <person name="Blom J."/>
        </authorList>
    </citation>
    <scope>NUCLEOTIDE SEQUENCE [LARGE SCALE GENOMIC DNA]</scope>
    <source>
        <plasmid evidence="11">pEM01</plasmid>
    </source>
</reference>
<dbReference type="SUPFAM" id="SSF103481">
    <property type="entry name" value="Multidrug resistance efflux transporter EmrE"/>
    <property type="match status" value="1"/>
</dbReference>
<dbReference type="Gene3D" id="1.10.3730.20">
    <property type="match status" value="1"/>
</dbReference>
<evidence type="ECO:0000256" key="5">
    <source>
        <dbReference type="ARBA" id="ARBA00022989"/>
    </source>
</evidence>
<keyword evidence="2" id="KW-0813">Transport</keyword>
<keyword evidence="6 9" id="KW-0472">Membrane</keyword>
<dbReference type="OrthoDB" id="9808638at2"/>
<evidence type="ECO:0000256" key="6">
    <source>
        <dbReference type="ARBA" id="ARBA00023136"/>
    </source>
</evidence>
<name>A0A0U5LUQ1_9GAMM</name>
<accession>A0A0U5LUQ1</accession>
<evidence type="ECO:0000313" key="10">
    <source>
        <dbReference type="EMBL" id="CUU26188.1"/>
    </source>
</evidence>
<evidence type="ECO:0000256" key="2">
    <source>
        <dbReference type="ARBA" id="ARBA00022448"/>
    </source>
</evidence>
<evidence type="ECO:0000256" key="9">
    <source>
        <dbReference type="SAM" id="Phobius"/>
    </source>
</evidence>
<keyword evidence="5 9" id="KW-1133">Transmembrane helix</keyword>
<dbReference type="EMBL" id="LN907828">
    <property type="protein sequence ID" value="CUU26188.1"/>
    <property type="molecule type" value="Genomic_DNA"/>
</dbReference>
<evidence type="ECO:0000256" key="8">
    <source>
        <dbReference type="RuleBase" id="RU003942"/>
    </source>
</evidence>
<geneLocation type="plasmid" evidence="11">
    <name>pEM01</name>
</geneLocation>
<dbReference type="PANTHER" id="PTHR30561:SF1">
    <property type="entry name" value="MULTIDRUG TRANSPORTER EMRE"/>
    <property type="match status" value="1"/>
</dbReference>
<comment type="subcellular location">
    <subcellularLocation>
        <location evidence="1 8">Cell membrane</location>
        <topology evidence="1 8">Multi-pass membrane protein</topology>
    </subcellularLocation>
</comment>
<keyword evidence="4 8" id="KW-0812">Transmembrane</keyword>
<organism evidence="10 11">
    <name type="scientific">Duffyella gerundensis</name>
    <dbReference type="NCBI Taxonomy" id="1619313"/>
    <lineage>
        <taxon>Bacteria</taxon>
        <taxon>Pseudomonadati</taxon>
        <taxon>Pseudomonadota</taxon>
        <taxon>Gammaproteobacteria</taxon>
        <taxon>Enterobacterales</taxon>
        <taxon>Erwiniaceae</taxon>
        <taxon>Duffyella</taxon>
    </lineage>
</organism>
<keyword evidence="11" id="KW-1185">Reference proteome</keyword>
<evidence type="ECO:0000256" key="7">
    <source>
        <dbReference type="ARBA" id="ARBA00038032"/>
    </source>
</evidence>
<dbReference type="RefSeq" id="WP_067436810.1">
    <property type="nucleotide sequence ID" value="NZ_CP072599.1"/>
</dbReference>
<dbReference type="KEGG" id="ege:EM595_p0492"/>
<gene>
    <name evidence="10" type="ORF">EM595_p0492</name>
</gene>
<dbReference type="GO" id="GO:0031460">
    <property type="term" value="P:glycine betaine transport"/>
    <property type="evidence" value="ECO:0007669"/>
    <property type="project" value="TreeGrafter"/>
</dbReference>
<dbReference type="InterPro" id="IPR037185">
    <property type="entry name" value="EmrE-like"/>
</dbReference>
<proteinExistence type="inferred from homology"/>
<dbReference type="PATRIC" id="fig|1619313.3.peg.4121"/>
<dbReference type="Proteomes" id="UP000059419">
    <property type="component" value="Plasmid pEM01"/>
</dbReference>
<evidence type="ECO:0000256" key="4">
    <source>
        <dbReference type="ARBA" id="ARBA00022692"/>
    </source>
</evidence>
<dbReference type="GeneID" id="84615217"/>
<dbReference type="Pfam" id="PF00893">
    <property type="entry name" value="Multi_Drug_Res"/>
    <property type="match status" value="1"/>
</dbReference>
<feature type="transmembrane region" description="Helical" evidence="9">
    <location>
        <begin position="37"/>
        <end position="54"/>
    </location>
</feature>
<dbReference type="GO" id="GO:0005886">
    <property type="term" value="C:plasma membrane"/>
    <property type="evidence" value="ECO:0007669"/>
    <property type="project" value="UniProtKB-SubCell"/>
</dbReference>
<protein>
    <submittedName>
        <fullName evidence="10">Uncharacterized protein</fullName>
    </submittedName>
</protein>
<dbReference type="PANTHER" id="PTHR30561">
    <property type="entry name" value="SMR FAMILY PROTON-DEPENDENT DRUG EFFLUX TRANSPORTER SUGE"/>
    <property type="match status" value="1"/>
</dbReference>
<dbReference type="InterPro" id="IPR045324">
    <property type="entry name" value="Small_multidrug_res"/>
</dbReference>
<keyword evidence="3" id="KW-1003">Cell membrane</keyword>
<dbReference type="GO" id="GO:0015297">
    <property type="term" value="F:antiporter activity"/>
    <property type="evidence" value="ECO:0007669"/>
    <property type="project" value="TreeGrafter"/>
</dbReference>
<feature type="transmembrane region" description="Helical" evidence="9">
    <location>
        <begin position="89"/>
        <end position="108"/>
    </location>
</feature>
<dbReference type="GO" id="GO:0015220">
    <property type="term" value="F:choline transmembrane transporter activity"/>
    <property type="evidence" value="ECO:0007669"/>
    <property type="project" value="TreeGrafter"/>
</dbReference>
<evidence type="ECO:0000256" key="1">
    <source>
        <dbReference type="ARBA" id="ARBA00004651"/>
    </source>
</evidence>
<dbReference type="AlphaFoldDB" id="A0A0U5LUQ1"/>
<dbReference type="InterPro" id="IPR000390">
    <property type="entry name" value="Small_drug/metabolite_transptr"/>
</dbReference>
<dbReference type="GO" id="GO:0015199">
    <property type="term" value="F:amino-acid betaine transmembrane transporter activity"/>
    <property type="evidence" value="ECO:0007669"/>
    <property type="project" value="TreeGrafter"/>
</dbReference>